<comment type="function">
    <text evidence="8">Acts on ADP-mannose and ADP-glucose as well as ADP-ribose. Prevents glycogen biosynthesis. The reaction catalyzed by this enzyme is a limiting step of the gluconeogenic process.</text>
</comment>
<keyword evidence="6" id="KW-0378">Hydrolase</keyword>
<dbReference type="Gene3D" id="3.10.490.10">
    <property type="entry name" value="Gamma-glutamyl cyclotransferase-like"/>
    <property type="match status" value="1"/>
</dbReference>
<comment type="similarity">
    <text evidence="2">Belongs to the Nudix hydrolase family. NudF subfamily.</text>
</comment>
<dbReference type="InterPro" id="IPR020084">
    <property type="entry name" value="NUDIX_hydrolase_CS"/>
</dbReference>
<evidence type="ECO:0000256" key="6">
    <source>
        <dbReference type="ARBA" id="ARBA00022801"/>
    </source>
</evidence>
<keyword evidence="15" id="KW-1185">Reference proteome</keyword>
<evidence type="ECO:0000256" key="2">
    <source>
        <dbReference type="ARBA" id="ARBA00007482"/>
    </source>
</evidence>
<evidence type="ECO:0000256" key="11">
    <source>
        <dbReference type="ARBA" id="ARBA00033056"/>
    </source>
</evidence>
<evidence type="ECO:0000256" key="7">
    <source>
        <dbReference type="ARBA" id="ARBA00022842"/>
    </source>
</evidence>
<sequence length="377" mass="41036">MQPHFFYGTLCHPPLLEAVIGRVPQLVPARLEGFAPHEACREGQGLGFPILIETPGAVTRGVVADLTEAEAERIAWYEDGYDAEIRELETGAGSREAKLWLPQADRWEVGAEWTLGDWAPKWAALKTEAARLFIAEAQAVGPDAANARYHAILVRAASILRARAAPMAQDLRRDLQDGDIKIDAQQTAYAKFFAVEDYKLEHRLFAGGMSAKLDRAAFVSGDASVVLPYDPVRDRVMLIEQIRTGPLARGEPNPWMIEAIAGRVDPGETPEEAALREAGEEAGITIARLIEAPRYYPSPGAKSEFVYSYIGIADLPDEAAQLGGKADEHEDIRAHLVPFERLMTLVATGEAGNAPLVVLALWLAGQRAALQRMAGVA</sequence>
<comment type="catalytic activity">
    <reaction evidence="12">
        <text>ADP-D-ribose + H2O = D-ribose 5-phosphate + AMP + 2 H(+)</text>
        <dbReference type="Rhea" id="RHEA:10412"/>
        <dbReference type="ChEBI" id="CHEBI:15377"/>
        <dbReference type="ChEBI" id="CHEBI:15378"/>
        <dbReference type="ChEBI" id="CHEBI:57967"/>
        <dbReference type="ChEBI" id="CHEBI:78346"/>
        <dbReference type="ChEBI" id="CHEBI:456215"/>
        <dbReference type="EC" id="3.6.1.13"/>
    </reaction>
</comment>
<accession>A0ABM6ILN6</accession>
<dbReference type="Pfam" id="PF00293">
    <property type="entry name" value="NUDIX"/>
    <property type="match status" value="1"/>
</dbReference>
<dbReference type="Proteomes" id="UP000185622">
    <property type="component" value="Chromosome"/>
</dbReference>
<dbReference type="InterPro" id="IPR036568">
    <property type="entry name" value="GGCT-like_sf"/>
</dbReference>
<evidence type="ECO:0000313" key="15">
    <source>
        <dbReference type="Proteomes" id="UP000185622"/>
    </source>
</evidence>
<keyword evidence="5" id="KW-0479">Metal-binding</keyword>
<comment type="cofactor">
    <cofactor evidence="1">
        <name>Mg(2+)</name>
        <dbReference type="ChEBI" id="CHEBI:18420"/>
    </cofactor>
</comment>
<dbReference type="PANTHER" id="PTHR11839:SF5">
    <property type="entry name" value="ADP-RIBOSE PYROPHOSPHATASE"/>
    <property type="match status" value="1"/>
</dbReference>
<dbReference type="InterPro" id="IPR000086">
    <property type="entry name" value="NUDIX_hydrolase_dom"/>
</dbReference>
<dbReference type="CDD" id="cd06661">
    <property type="entry name" value="GGCT_like"/>
    <property type="match status" value="1"/>
</dbReference>
<dbReference type="InterPro" id="IPR009288">
    <property type="entry name" value="AIG2-like_dom"/>
</dbReference>
<dbReference type="EMBL" id="CP019437">
    <property type="protein sequence ID" value="AQS49825.1"/>
    <property type="molecule type" value="Genomic_DNA"/>
</dbReference>
<dbReference type="PANTHER" id="PTHR11839">
    <property type="entry name" value="UDP/ADP-SUGAR PYROPHOSPHATASE"/>
    <property type="match status" value="1"/>
</dbReference>
<dbReference type="NCBIfam" id="TIGR00052">
    <property type="entry name" value="nudix-type nucleoside diphosphatase, YffH/AdpP family"/>
    <property type="match status" value="1"/>
</dbReference>
<name>A0ABM6ILN6_9RHOB</name>
<dbReference type="SUPFAM" id="SSF55811">
    <property type="entry name" value="Nudix"/>
    <property type="match status" value="1"/>
</dbReference>
<evidence type="ECO:0000256" key="1">
    <source>
        <dbReference type="ARBA" id="ARBA00001946"/>
    </source>
</evidence>
<dbReference type="InterPro" id="IPR013024">
    <property type="entry name" value="GGCT-like"/>
</dbReference>
<evidence type="ECO:0000256" key="3">
    <source>
        <dbReference type="ARBA" id="ARBA00012453"/>
    </source>
</evidence>
<protein>
    <recommendedName>
        <fullName evidence="4">ADP-ribose pyrophosphatase</fullName>
        <ecNumber evidence="3">3.6.1.13</ecNumber>
    </recommendedName>
    <alternativeName>
        <fullName evidence="9">ADP-ribose diphosphatase</fullName>
    </alternativeName>
    <alternativeName>
        <fullName evidence="11">ADP-ribose phosphohydrolase</fullName>
    </alternativeName>
    <alternativeName>
        <fullName evidence="10">Adenosine diphosphoribose pyrophosphatase</fullName>
    </alternativeName>
</protein>
<dbReference type="Gene3D" id="3.90.79.10">
    <property type="entry name" value="Nucleoside Triphosphate Pyrophosphohydrolase"/>
    <property type="match status" value="1"/>
</dbReference>
<evidence type="ECO:0000256" key="5">
    <source>
        <dbReference type="ARBA" id="ARBA00022723"/>
    </source>
</evidence>
<dbReference type="SUPFAM" id="SSF110857">
    <property type="entry name" value="Gamma-glutamyl cyclotransferase-like"/>
    <property type="match status" value="1"/>
</dbReference>
<dbReference type="InterPro" id="IPR004385">
    <property type="entry name" value="NDP_pyrophosphatase"/>
</dbReference>
<evidence type="ECO:0000313" key="14">
    <source>
        <dbReference type="EMBL" id="AQS49825.1"/>
    </source>
</evidence>
<feature type="domain" description="Nudix hydrolase" evidence="13">
    <location>
        <begin position="219"/>
        <end position="359"/>
    </location>
</feature>
<gene>
    <name evidence="14" type="ORF">BMG03_10235</name>
</gene>
<dbReference type="InterPro" id="IPR015797">
    <property type="entry name" value="NUDIX_hydrolase-like_dom_sf"/>
</dbReference>
<evidence type="ECO:0000256" key="12">
    <source>
        <dbReference type="ARBA" id="ARBA00049546"/>
    </source>
</evidence>
<evidence type="ECO:0000256" key="9">
    <source>
        <dbReference type="ARBA" id="ARBA00030162"/>
    </source>
</evidence>
<dbReference type="EC" id="3.6.1.13" evidence="3"/>
<proteinExistence type="inferred from homology"/>
<evidence type="ECO:0000256" key="10">
    <source>
        <dbReference type="ARBA" id="ARBA00030308"/>
    </source>
</evidence>
<reference evidence="14 15" key="1">
    <citation type="submission" date="2017-01" db="EMBL/GenBank/DDBJ databases">
        <title>The complete genome sequence of a sulfur-oxidizing marine bacterium Thioclava sp. 25B10_4T.</title>
        <authorList>
            <person name="Liu Y."/>
            <person name="Lai Q."/>
            <person name="Shao Z."/>
        </authorList>
    </citation>
    <scope>NUCLEOTIDE SEQUENCE [LARGE SCALE GENOMIC DNA]</scope>
    <source>
        <strain evidence="14 15">25B10_4</strain>
    </source>
</reference>
<keyword evidence="7" id="KW-0460">Magnesium</keyword>
<evidence type="ECO:0000259" key="13">
    <source>
        <dbReference type="PROSITE" id="PS51462"/>
    </source>
</evidence>
<evidence type="ECO:0000256" key="8">
    <source>
        <dbReference type="ARBA" id="ARBA00025164"/>
    </source>
</evidence>
<dbReference type="RefSeq" id="WP_075776518.1">
    <property type="nucleotide sequence ID" value="NZ_CP019437.1"/>
</dbReference>
<dbReference type="PROSITE" id="PS51462">
    <property type="entry name" value="NUDIX"/>
    <property type="match status" value="1"/>
</dbReference>
<dbReference type="PROSITE" id="PS00893">
    <property type="entry name" value="NUDIX_BOX"/>
    <property type="match status" value="1"/>
</dbReference>
<dbReference type="CDD" id="cd24155">
    <property type="entry name" value="NUDIX_ADPRase"/>
    <property type="match status" value="1"/>
</dbReference>
<dbReference type="Pfam" id="PF06094">
    <property type="entry name" value="GGACT"/>
    <property type="match status" value="1"/>
</dbReference>
<organism evidence="14 15">
    <name type="scientific">Thioclava nitratireducens</name>
    <dbReference type="NCBI Taxonomy" id="1915078"/>
    <lineage>
        <taxon>Bacteria</taxon>
        <taxon>Pseudomonadati</taxon>
        <taxon>Pseudomonadota</taxon>
        <taxon>Alphaproteobacteria</taxon>
        <taxon>Rhodobacterales</taxon>
        <taxon>Paracoccaceae</taxon>
        <taxon>Thioclava</taxon>
    </lineage>
</organism>
<evidence type="ECO:0000256" key="4">
    <source>
        <dbReference type="ARBA" id="ARBA00013297"/>
    </source>
</evidence>